<keyword evidence="11" id="KW-1185">Reference proteome</keyword>
<name>A0A3P1BDI0_9BACT</name>
<comment type="catalytic activity">
    <reaction evidence="8 9">
        <text>sn-glycerol 1-phosphate + (2E,6E,10E)-geranylgeranyl diphosphate = sn-3-O-(geranylgeranyl)glycerol 1-phosphate + diphosphate</text>
        <dbReference type="Rhea" id="RHEA:23404"/>
        <dbReference type="ChEBI" id="CHEBI:33019"/>
        <dbReference type="ChEBI" id="CHEBI:57677"/>
        <dbReference type="ChEBI" id="CHEBI:57685"/>
        <dbReference type="ChEBI" id="CHEBI:58756"/>
        <dbReference type="EC" id="2.5.1.41"/>
    </reaction>
</comment>
<gene>
    <name evidence="10" type="ORF">EHT25_27970</name>
</gene>
<organism evidence="10 11">
    <name type="scientific">Larkinella rosea</name>
    <dbReference type="NCBI Taxonomy" id="2025312"/>
    <lineage>
        <taxon>Bacteria</taxon>
        <taxon>Pseudomonadati</taxon>
        <taxon>Bacteroidota</taxon>
        <taxon>Cytophagia</taxon>
        <taxon>Cytophagales</taxon>
        <taxon>Spirosomataceae</taxon>
        <taxon>Larkinella</taxon>
    </lineage>
</organism>
<dbReference type="InterPro" id="IPR038597">
    <property type="entry name" value="GGGP/HepGP_synthase_sf"/>
</dbReference>
<evidence type="ECO:0000313" key="10">
    <source>
        <dbReference type="EMBL" id="RRA98832.1"/>
    </source>
</evidence>
<dbReference type="NCBIfam" id="TIGR01768">
    <property type="entry name" value="GGGP-family"/>
    <property type="match status" value="1"/>
</dbReference>
<dbReference type="InterPro" id="IPR010946">
    <property type="entry name" value="GGGP_synth"/>
</dbReference>
<feature type="binding site" evidence="9">
    <location>
        <begin position="237"/>
        <end position="238"/>
    </location>
    <ligand>
        <name>sn-glycerol 1-phosphate</name>
        <dbReference type="ChEBI" id="CHEBI:57685"/>
    </ligand>
</feature>
<dbReference type="AlphaFoldDB" id="A0A3P1BDI0"/>
<keyword evidence="3 9" id="KW-0479">Metal-binding</keyword>
<keyword evidence="6 9" id="KW-0594">Phospholipid biosynthesis</keyword>
<feature type="binding site" evidence="9">
    <location>
        <position position="64"/>
    </location>
    <ligand>
        <name>Mg(2+)</name>
        <dbReference type="ChEBI" id="CHEBI:18420"/>
    </ligand>
</feature>
<dbReference type="SUPFAM" id="SSF51395">
    <property type="entry name" value="FMN-linked oxidoreductases"/>
    <property type="match status" value="1"/>
</dbReference>
<evidence type="ECO:0000256" key="5">
    <source>
        <dbReference type="ARBA" id="ARBA00023098"/>
    </source>
</evidence>
<comment type="caution">
    <text evidence="10">The sequence shown here is derived from an EMBL/GenBank/DDBJ whole genome shotgun (WGS) entry which is preliminary data.</text>
</comment>
<dbReference type="GO" id="GO:0005737">
    <property type="term" value="C:cytoplasm"/>
    <property type="evidence" value="ECO:0007669"/>
    <property type="project" value="InterPro"/>
</dbReference>
<feature type="binding site" evidence="9">
    <location>
        <begin position="184"/>
        <end position="190"/>
    </location>
    <ligand>
        <name>sn-glycerol 1-phosphate</name>
        <dbReference type="ChEBI" id="CHEBI:57685"/>
    </ligand>
</feature>
<dbReference type="CDD" id="cd02812">
    <property type="entry name" value="PcrB_like"/>
    <property type="match status" value="1"/>
</dbReference>
<evidence type="ECO:0000256" key="8">
    <source>
        <dbReference type="ARBA" id="ARBA00047288"/>
    </source>
</evidence>
<dbReference type="GO" id="GO:0120536">
    <property type="term" value="F:heptaprenylglyceryl phosphate synthase activity"/>
    <property type="evidence" value="ECO:0007669"/>
    <property type="project" value="UniProtKB-ARBA"/>
</dbReference>
<dbReference type="PANTHER" id="PTHR40029:SF2">
    <property type="entry name" value="HEPTAPRENYLGLYCERYL PHOSPHATE SYNTHASE"/>
    <property type="match status" value="1"/>
</dbReference>
<evidence type="ECO:0000313" key="11">
    <source>
        <dbReference type="Proteomes" id="UP000271925"/>
    </source>
</evidence>
<evidence type="ECO:0000256" key="9">
    <source>
        <dbReference type="HAMAP-Rule" id="MF_00112"/>
    </source>
</evidence>
<evidence type="ECO:0000256" key="3">
    <source>
        <dbReference type="ARBA" id="ARBA00022723"/>
    </source>
</evidence>
<keyword evidence="1 9" id="KW-0444">Lipid biosynthesis</keyword>
<evidence type="ECO:0000256" key="1">
    <source>
        <dbReference type="ARBA" id="ARBA00022516"/>
    </source>
</evidence>
<dbReference type="InterPro" id="IPR008205">
    <property type="entry name" value="GGGP_HepGP_synthase"/>
</dbReference>
<protein>
    <recommendedName>
        <fullName evidence="9">Geranylgeranylglyceryl phosphate synthase</fullName>
        <shortName evidence="9">GGGP synthase</shortName>
        <shortName evidence="9">GGGPS</shortName>
        <ecNumber evidence="9">2.5.1.41</ecNumber>
    </recommendedName>
    <alternativeName>
        <fullName evidence="9">(S)-3-O-geranylgeranylglyceryl phosphate synthase</fullName>
    </alternativeName>
    <alternativeName>
        <fullName evidence="9">Phosphoglycerol geranylgeranyltransferase</fullName>
    </alternativeName>
</protein>
<dbReference type="EMBL" id="RQJO01000015">
    <property type="protein sequence ID" value="RRA98832.1"/>
    <property type="molecule type" value="Genomic_DNA"/>
</dbReference>
<dbReference type="OrthoDB" id="9807235at2"/>
<keyword evidence="2 9" id="KW-0808">Transferase</keyword>
<feature type="binding site" evidence="9">
    <location>
        <position position="35"/>
    </location>
    <ligand>
        <name>Mg(2+)</name>
        <dbReference type="ChEBI" id="CHEBI:18420"/>
    </ligand>
</feature>
<proteinExistence type="inferred from homology"/>
<sequence>MQPHTHSQDNTRNLLLNTLYNRKETGRKSFAVLLDPDKIEQESFKDLLIRSVENRVDFFFVGGSLITNFILREVIETIRTYTNIPTILFPGNSLHIEPSADAILLLSLISGRNPEFLIGQHVIAAPLLKKSGLEILPTGYMLVDSGVQTTVSYISNTTPLPYDKPGVAACTAMAGEMLGLKLIYMDAGSGARRPVSPEMIAAVRSCVDTPIVVGGGINSVERAQAALQAGADVIVVGNGIEKNPELLPEIAAVVQEVNRQLA</sequence>
<keyword evidence="5 9" id="KW-0443">Lipid metabolism</keyword>
<keyword evidence="7 9" id="KW-1208">Phospholipid metabolism</keyword>
<dbReference type="Pfam" id="PF01884">
    <property type="entry name" value="PcrB"/>
    <property type="match status" value="1"/>
</dbReference>
<accession>A0A3P1BDI0</accession>
<dbReference type="HAMAP" id="MF_00112">
    <property type="entry name" value="GGGP_HepGP_synthase"/>
    <property type="match status" value="1"/>
</dbReference>
<evidence type="ECO:0000256" key="6">
    <source>
        <dbReference type="ARBA" id="ARBA00023209"/>
    </source>
</evidence>
<reference evidence="10 11" key="1">
    <citation type="submission" date="2018-11" db="EMBL/GenBank/DDBJ databases">
        <authorList>
            <person name="Zhou Z."/>
            <person name="Wang G."/>
        </authorList>
    </citation>
    <scope>NUCLEOTIDE SEQUENCE [LARGE SCALE GENOMIC DNA]</scope>
    <source>
        <strain evidence="10 11">KCTC52004</strain>
    </source>
</reference>
<comment type="cofactor">
    <cofactor evidence="9">
        <name>Mg(2+)</name>
        <dbReference type="ChEBI" id="CHEBI:18420"/>
    </cofactor>
</comment>
<evidence type="ECO:0000256" key="4">
    <source>
        <dbReference type="ARBA" id="ARBA00022842"/>
    </source>
</evidence>
<dbReference type="GO" id="GO:0047294">
    <property type="term" value="F:phosphoglycerol geranylgeranyltransferase activity"/>
    <property type="evidence" value="ECO:0007669"/>
    <property type="project" value="UniProtKB-UniRule"/>
</dbReference>
<dbReference type="PANTHER" id="PTHR40029">
    <property type="match status" value="1"/>
</dbReference>
<dbReference type="Proteomes" id="UP000271925">
    <property type="component" value="Unassembled WGS sequence"/>
</dbReference>
<evidence type="ECO:0000256" key="7">
    <source>
        <dbReference type="ARBA" id="ARBA00023264"/>
    </source>
</evidence>
<comment type="function">
    <text evidence="9">Prenyltransferase that catalyzes the transfer of the geranylgeranyl moiety of geranylgeranyl diphosphate (GGPP) to the C3 hydroxyl of sn-glycerol-1-phosphate (G1P).</text>
</comment>
<dbReference type="InterPro" id="IPR039074">
    <property type="entry name" value="GGGP/HepGP_synthase_I"/>
</dbReference>
<dbReference type="Gene3D" id="3.20.20.390">
    <property type="entry name" value="FMN-linked oxidoreductases"/>
    <property type="match status" value="1"/>
</dbReference>
<dbReference type="EC" id="2.5.1.41" evidence="9"/>
<dbReference type="RefSeq" id="WP_124878715.1">
    <property type="nucleotide sequence ID" value="NZ_RQJO01000015.1"/>
</dbReference>
<comment type="caution">
    <text evidence="9">Lacks conserved residue(s) required for the propagation of feature annotation.</text>
</comment>
<comment type="similarity">
    <text evidence="9">Belongs to the GGGP/HepGP synthase family. Group II subfamily.</text>
</comment>
<evidence type="ECO:0000256" key="2">
    <source>
        <dbReference type="ARBA" id="ARBA00022679"/>
    </source>
</evidence>
<dbReference type="GO" id="GO:0000287">
    <property type="term" value="F:magnesium ion binding"/>
    <property type="evidence" value="ECO:0007669"/>
    <property type="project" value="UniProtKB-UniRule"/>
</dbReference>
<dbReference type="GO" id="GO:0046474">
    <property type="term" value="P:glycerophospholipid biosynthetic process"/>
    <property type="evidence" value="ECO:0007669"/>
    <property type="project" value="UniProtKB-UniRule"/>
</dbReference>
<dbReference type="NCBIfam" id="TIGR01769">
    <property type="entry name" value="GGGP"/>
    <property type="match status" value="1"/>
</dbReference>
<dbReference type="NCBIfam" id="NF003198">
    <property type="entry name" value="PRK04169.1-2"/>
    <property type="match status" value="1"/>
</dbReference>
<feature type="binding site" evidence="9">
    <location>
        <begin position="215"/>
        <end position="216"/>
    </location>
    <ligand>
        <name>sn-glycerol 1-phosphate</name>
        <dbReference type="ChEBI" id="CHEBI:57685"/>
    </ligand>
</feature>
<keyword evidence="4 9" id="KW-0460">Magnesium</keyword>